<sequence>MSGWMWPYGALMMLLFWGGLAVLIVWVVRRLSGPRIGSDSAREVLKRRFAAGEISPEDHEVKP</sequence>
<dbReference type="Proteomes" id="UP000612893">
    <property type="component" value="Unassembled WGS sequence"/>
</dbReference>
<evidence type="ECO:0000313" key="2">
    <source>
        <dbReference type="EMBL" id="MBJ7601559.1"/>
    </source>
</evidence>
<dbReference type="EMBL" id="JAEKNR010000251">
    <property type="protein sequence ID" value="MBJ7601559.1"/>
    <property type="molecule type" value="Genomic_DNA"/>
</dbReference>
<dbReference type="AlphaFoldDB" id="A0A934KA01"/>
<accession>A0A934KA01</accession>
<name>A0A934KA01_9BACT</name>
<keyword evidence="1" id="KW-1133">Transmembrane helix</keyword>
<gene>
    <name evidence="2" type="ORF">JF922_26220</name>
</gene>
<keyword evidence="1" id="KW-0812">Transmembrane</keyword>
<evidence type="ECO:0000313" key="3">
    <source>
        <dbReference type="Proteomes" id="UP000612893"/>
    </source>
</evidence>
<keyword evidence="3" id="KW-1185">Reference proteome</keyword>
<comment type="caution">
    <text evidence="2">The sequence shown here is derived from an EMBL/GenBank/DDBJ whole genome shotgun (WGS) entry which is preliminary data.</text>
</comment>
<evidence type="ECO:0000256" key="1">
    <source>
        <dbReference type="SAM" id="Phobius"/>
    </source>
</evidence>
<evidence type="ECO:0008006" key="4">
    <source>
        <dbReference type="Google" id="ProtNLM"/>
    </source>
</evidence>
<protein>
    <recommendedName>
        <fullName evidence="4">SHOCT domain-containing protein</fullName>
    </recommendedName>
</protein>
<feature type="transmembrane region" description="Helical" evidence="1">
    <location>
        <begin position="6"/>
        <end position="28"/>
    </location>
</feature>
<reference evidence="2" key="1">
    <citation type="submission" date="2020-10" db="EMBL/GenBank/DDBJ databases">
        <title>Ca. Dormibacterota MAGs.</title>
        <authorList>
            <person name="Montgomery K."/>
        </authorList>
    </citation>
    <scope>NUCLEOTIDE SEQUENCE [LARGE SCALE GENOMIC DNA]</scope>
    <source>
        <strain evidence="2">SC8812_S17_10</strain>
    </source>
</reference>
<keyword evidence="1" id="KW-0472">Membrane</keyword>
<proteinExistence type="predicted"/>
<organism evidence="2 3">
    <name type="scientific">Candidatus Nephthysia bennettiae</name>
    <dbReference type="NCBI Taxonomy" id="3127016"/>
    <lineage>
        <taxon>Bacteria</taxon>
        <taxon>Bacillati</taxon>
        <taxon>Candidatus Dormiibacterota</taxon>
        <taxon>Candidatus Dormibacteria</taxon>
        <taxon>Candidatus Dormibacterales</taxon>
        <taxon>Candidatus Dormibacteraceae</taxon>
        <taxon>Candidatus Nephthysia</taxon>
    </lineage>
</organism>